<evidence type="ECO:0000256" key="2">
    <source>
        <dbReference type="SAM" id="Phobius"/>
    </source>
</evidence>
<dbReference type="EMBL" id="MU004453">
    <property type="protein sequence ID" value="KAF2650480.1"/>
    <property type="molecule type" value="Genomic_DNA"/>
</dbReference>
<keyword evidence="4" id="KW-1185">Reference proteome</keyword>
<dbReference type="Proteomes" id="UP000799324">
    <property type="component" value="Unassembled WGS sequence"/>
</dbReference>
<keyword evidence="2" id="KW-0472">Membrane</keyword>
<organism evidence="3 4">
    <name type="scientific">Lophiostoma macrostomum CBS 122681</name>
    <dbReference type="NCBI Taxonomy" id="1314788"/>
    <lineage>
        <taxon>Eukaryota</taxon>
        <taxon>Fungi</taxon>
        <taxon>Dikarya</taxon>
        <taxon>Ascomycota</taxon>
        <taxon>Pezizomycotina</taxon>
        <taxon>Dothideomycetes</taxon>
        <taxon>Pleosporomycetidae</taxon>
        <taxon>Pleosporales</taxon>
        <taxon>Lophiostomataceae</taxon>
        <taxon>Lophiostoma</taxon>
    </lineage>
</organism>
<reference evidence="3" key="1">
    <citation type="journal article" date="2020" name="Stud. Mycol.">
        <title>101 Dothideomycetes genomes: a test case for predicting lifestyles and emergence of pathogens.</title>
        <authorList>
            <person name="Haridas S."/>
            <person name="Albert R."/>
            <person name="Binder M."/>
            <person name="Bloem J."/>
            <person name="Labutti K."/>
            <person name="Salamov A."/>
            <person name="Andreopoulos B."/>
            <person name="Baker S."/>
            <person name="Barry K."/>
            <person name="Bills G."/>
            <person name="Bluhm B."/>
            <person name="Cannon C."/>
            <person name="Castanera R."/>
            <person name="Culley D."/>
            <person name="Daum C."/>
            <person name="Ezra D."/>
            <person name="Gonzalez J."/>
            <person name="Henrissat B."/>
            <person name="Kuo A."/>
            <person name="Liang C."/>
            <person name="Lipzen A."/>
            <person name="Lutzoni F."/>
            <person name="Magnuson J."/>
            <person name="Mondo S."/>
            <person name="Nolan M."/>
            <person name="Ohm R."/>
            <person name="Pangilinan J."/>
            <person name="Park H.-J."/>
            <person name="Ramirez L."/>
            <person name="Alfaro M."/>
            <person name="Sun H."/>
            <person name="Tritt A."/>
            <person name="Yoshinaga Y."/>
            <person name="Zwiers L.-H."/>
            <person name="Turgeon B."/>
            <person name="Goodwin S."/>
            <person name="Spatafora J."/>
            <person name="Crous P."/>
            <person name="Grigoriev I."/>
        </authorList>
    </citation>
    <scope>NUCLEOTIDE SEQUENCE</scope>
    <source>
        <strain evidence="3">CBS 122681</strain>
    </source>
</reference>
<keyword evidence="2" id="KW-0812">Transmembrane</keyword>
<accession>A0A6A6SS54</accession>
<dbReference type="OrthoDB" id="3796858at2759"/>
<evidence type="ECO:0000256" key="1">
    <source>
        <dbReference type="SAM" id="MobiDB-lite"/>
    </source>
</evidence>
<feature type="transmembrane region" description="Helical" evidence="2">
    <location>
        <begin position="125"/>
        <end position="146"/>
    </location>
</feature>
<name>A0A6A6SS54_9PLEO</name>
<evidence type="ECO:0000313" key="4">
    <source>
        <dbReference type="Proteomes" id="UP000799324"/>
    </source>
</evidence>
<proteinExistence type="predicted"/>
<protein>
    <submittedName>
        <fullName evidence="3">Uncharacterized protein</fullName>
    </submittedName>
</protein>
<evidence type="ECO:0000313" key="3">
    <source>
        <dbReference type="EMBL" id="KAF2650480.1"/>
    </source>
</evidence>
<gene>
    <name evidence="3" type="ORF">K491DRAFT_682946</name>
</gene>
<dbReference type="AlphaFoldDB" id="A0A6A6SS54"/>
<feature type="region of interest" description="Disordered" evidence="1">
    <location>
        <begin position="157"/>
        <end position="182"/>
    </location>
</feature>
<sequence>MAYFAQTLTSGPQTVTVVPTDWNRTADWIRNASKPLVATFPDATMFSANLSVTQNPGDFAGYGTNGFGTMMCWRFEKARIYVWYQDVTCNAVYDCNRQSAMGDAPNAPTPSIANDNGDSQTSNNIALGVGLGVGIPSLLVAIIGVWQAKVRGMLPGFSHSEGATSRESDTESRSGVLFEHPRGPDLTIAPTIELSEGIGDRPLQPTITA</sequence>
<keyword evidence="2" id="KW-1133">Transmembrane helix</keyword>